<dbReference type="Proteomes" id="UP000437068">
    <property type="component" value="Unassembled WGS sequence"/>
</dbReference>
<sequence>MDLWRSGASFFWSLAATTLRSFCRFPCRVSRRSVTTAMESRWPRDPSGQVFGGDSI</sequence>
<evidence type="ECO:0000313" key="5">
    <source>
        <dbReference type="Proteomes" id="UP000441208"/>
    </source>
</evidence>
<dbReference type="EMBL" id="QXGE01000889">
    <property type="protein sequence ID" value="KAE9301642.1"/>
    <property type="molecule type" value="Genomic_DNA"/>
</dbReference>
<protein>
    <submittedName>
        <fullName evidence="3">Uncharacterized protein</fullName>
    </submittedName>
</protein>
<dbReference type="AlphaFoldDB" id="A0A6A4D9N2"/>
<accession>A0A6A4D9N2</accession>
<proteinExistence type="predicted"/>
<evidence type="ECO:0000313" key="2">
    <source>
        <dbReference type="EMBL" id="KAE9101061.1"/>
    </source>
</evidence>
<name>A0A6A4D9N2_9STRA</name>
<keyword evidence="1" id="KW-0732">Signal</keyword>
<organism evidence="3 4">
    <name type="scientific">Phytophthora fragariae</name>
    <dbReference type="NCBI Taxonomy" id="53985"/>
    <lineage>
        <taxon>Eukaryota</taxon>
        <taxon>Sar</taxon>
        <taxon>Stramenopiles</taxon>
        <taxon>Oomycota</taxon>
        <taxon>Peronosporomycetes</taxon>
        <taxon>Peronosporales</taxon>
        <taxon>Peronosporaceae</taxon>
        <taxon>Phytophthora</taxon>
    </lineage>
</organism>
<evidence type="ECO:0000256" key="1">
    <source>
        <dbReference type="SAM" id="SignalP"/>
    </source>
</evidence>
<evidence type="ECO:0000313" key="4">
    <source>
        <dbReference type="Proteomes" id="UP000437068"/>
    </source>
</evidence>
<dbReference type="Proteomes" id="UP000441208">
    <property type="component" value="Unassembled WGS sequence"/>
</dbReference>
<evidence type="ECO:0000313" key="3">
    <source>
        <dbReference type="EMBL" id="KAE9301642.1"/>
    </source>
</evidence>
<comment type="caution">
    <text evidence="3">The sequence shown here is derived from an EMBL/GenBank/DDBJ whole genome shotgun (WGS) entry which is preliminary data.</text>
</comment>
<gene>
    <name evidence="3" type="ORF">PF001_g14361</name>
    <name evidence="2" type="ORF">PF007_g15289</name>
</gene>
<dbReference type="EMBL" id="QXFZ01000928">
    <property type="protein sequence ID" value="KAE9101061.1"/>
    <property type="molecule type" value="Genomic_DNA"/>
</dbReference>
<feature type="signal peptide" evidence="1">
    <location>
        <begin position="1"/>
        <end position="16"/>
    </location>
</feature>
<reference evidence="4 5" key="1">
    <citation type="submission" date="2018-08" db="EMBL/GenBank/DDBJ databases">
        <title>Genomic investigation of the strawberry pathogen Phytophthora fragariae indicates pathogenicity is determined by transcriptional variation in three key races.</title>
        <authorList>
            <person name="Adams T.M."/>
            <person name="Armitage A.D."/>
            <person name="Sobczyk M.K."/>
            <person name="Bates H.J."/>
            <person name="Dunwell J.M."/>
            <person name="Nellist C.F."/>
            <person name="Harrison R.J."/>
        </authorList>
    </citation>
    <scope>NUCLEOTIDE SEQUENCE [LARGE SCALE GENOMIC DNA]</scope>
    <source>
        <strain evidence="3 4">A4</strain>
        <strain evidence="2 5">NOV-71</strain>
    </source>
</reference>
<feature type="chain" id="PRO_5036167425" evidence="1">
    <location>
        <begin position="17"/>
        <end position="56"/>
    </location>
</feature>